<feature type="region of interest" description="Disordered" evidence="1">
    <location>
        <begin position="116"/>
        <end position="137"/>
    </location>
</feature>
<proteinExistence type="predicted"/>
<organism evidence="2 3">
    <name type="scientific">Paenibacillus vulneris</name>
    <dbReference type="NCBI Taxonomy" id="1133364"/>
    <lineage>
        <taxon>Bacteria</taxon>
        <taxon>Bacillati</taxon>
        <taxon>Bacillota</taxon>
        <taxon>Bacilli</taxon>
        <taxon>Bacillales</taxon>
        <taxon>Paenibacillaceae</taxon>
        <taxon>Paenibacillus</taxon>
    </lineage>
</organism>
<comment type="caution">
    <text evidence="2">The sequence shown here is derived from an EMBL/GenBank/DDBJ whole genome shotgun (WGS) entry which is preliminary data.</text>
</comment>
<dbReference type="Pfam" id="PF13618">
    <property type="entry name" value="Gluconate_2-dh3"/>
    <property type="match status" value="1"/>
</dbReference>
<evidence type="ECO:0000313" key="3">
    <source>
        <dbReference type="Proteomes" id="UP001597180"/>
    </source>
</evidence>
<reference evidence="3" key="1">
    <citation type="journal article" date="2019" name="Int. J. Syst. Evol. Microbiol.">
        <title>The Global Catalogue of Microorganisms (GCM) 10K type strain sequencing project: providing services to taxonomists for standard genome sequencing and annotation.</title>
        <authorList>
            <consortium name="The Broad Institute Genomics Platform"/>
            <consortium name="The Broad Institute Genome Sequencing Center for Infectious Disease"/>
            <person name="Wu L."/>
            <person name="Ma J."/>
        </authorList>
    </citation>
    <scope>NUCLEOTIDE SEQUENCE [LARGE SCALE GENOMIC DNA]</scope>
    <source>
        <strain evidence="3">CCUG 53270</strain>
    </source>
</reference>
<accession>A0ABW3UUG4</accession>
<dbReference type="RefSeq" id="WP_345586597.1">
    <property type="nucleotide sequence ID" value="NZ_BAABJG010000004.1"/>
</dbReference>
<sequence>MRRSAAEQAEWLAVLANGVIPADETDQGAAEANAGPVLAERIERGIHARLYELGIEAAVTAAKEQFGQPPARLGPEQVHAVLMALKASVPGFYKQLRTDVTGLYLNTPGVSERIGFPGASAHTGGYPDFDQPQERSK</sequence>
<evidence type="ECO:0000256" key="1">
    <source>
        <dbReference type="SAM" id="MobiDB-lite"/>
    </source>
</evidence>
<dbReference type="InterPro" id="IPR027056">
    <property type="entry name" value="Gluconate_2DH_su3"/>
</dbReference>
<dbReference type="Proteomes" id="UP001597180">
    <property type="component" value="Unassembled WGS sequence"/>
</dbReference>
<protein>
    <submittedName>
        <fullName evidence="2">Gluconate 2-dehydrogenase subunit 3 family protein</fullName>
    </submittedName>
</protein>
<keyword evidence="3" id="KW-1185">Reference proteome</keyword>
<evidence type="ECO:0000313" key="2">
    <source>
        <dbReference type="EMBL" id="MFD1224368.1"/>
    </source>
</evidence>
<gene>
    <name evidence="2" type="ORF">ACFQ4B_30105</name>
</gene>
<dbReference type="EMBL" id="JBHTLU010000045">
    <property type="protein sequence ID" value="MFD1224368.1"/>
    <property type="molecule type" value="Genomic_DNA"/>
</dbReference>
<name>A0ABW3UUG4_9BACL</name>